<name>A0A1B6H8B5_9HEMI</name>
<organism evidence="2">
    <name type="scientific">Homalodisca liturata</name>
    <dbReference type="NCBI Taxonomy" id="320908"/>
    <lineage>
        <taxon>Eukaryota</taxon>
        <taxon>Metazoa</taxon>
        <taxon>Ecdysozoa</taxon>
        <taxon>Arthropoda</taxon>
        <taxon>Hexapoda</taxon>
        <taxon>Insecta</taxon>
        <taxon>Pterygota</taxon>
        <taxon>Neoptera</taxon>
        <taxon>Paraneoptera</taxon>
        <taxon>Hemiptera</taxon>
        <taxon>Auchenorrhyncha</taxon>
        <taxon>Membracoidea</taxon>
        <taxon>Cicadellidae</taxon>
        <taxon>Cicadellinae</taxon>
        <taxon>Proconiini</taxon>
        <taxon>Homalodisca</taxon>
    </lineage>
</organism>
<dbReference type="EMBL" id="GECU01036741">
    <property type="protein sequence ID" value="JAS70965.1"/>
    <property type="molecule type" value="Transcribed_RNA"/>
</dbReference>
<sequence length="99" mass="10688">MHHYKFKKWNTLGQAICIGQRVDLKYSYSKLSSTHNVPHRTYFSRNYTVLGNLRCQLAWTAAGNRHYTGPDIPGHSSAAPEGAGGTGGAMGPPRLGSGG</sequence>
<gene>
    <name evidence="2" type="ORF">g.57181</name>
</gene>
<protein>
    <submittedName>
        <fullName evidence="2">Uncharacterized protein</fullName>
    </submittedName>
</protein>
<feature type="compositionally biased region" description="Gly residues" evidence="1">
    <location>
        <begin position="82"/>
        <end position="99"/>
    </location>
</feature>
<evidence type="ECO:0000256" key="1">
    <source>
        <dbReference type="SAM" id="MobiDB-lite"/>
    </source>
</evidence>
<accession>A0A1B6H8B5</accession>
<evidence type="ECO:0000313" key="2">
    <source>
        <dbReference type="EMBL" id="JAS70965.1"/>
    </source>
</evidence>
<feature type="region of interest" description="Disordered" evidence="1">
    <location>
        <begin position="69"/>
        <end position="99"/>
    </location>
</feature>
<feature type="non-terminal residue" evidence="2">
    <location>
        <position position="99"/>
    </location>
</feature>
<proteinExistence type="predicted"/>
<dbReference type="AlphaFoldDB" id="A0A1B6H8B5"/>
<reference evidence="2" key="1">
    <citation type="submission" date="2015-11" db="EMBL/GenBank/DDBJ databases">
        <title>De novo transcriptome assembly of four potential Pierce s Disease insect vectors from Arizona vineyards.</title>
        <authorList>
            <person name="Tassone E.E."/>
        </authorList>
    </citation>
    <scope>NUCLEOTIDE SEQUENCE</scope>
</reference>